<feature type="domain" description="PIN" evidence="1">
    <location>
        <begin position="2"/>
        <end position="113"/>
    </location>
</feature>
<reference evidence="2" key="1">
    <citation type="submission" date="2021-04" db="EMBL/GenBank/DDBJ databases">
        <authorList>
            <person name="Hornung B."/>
        </authorList>
    </citation>
    <scope>NUCLEOTIDE SEQUENCE</scope>
    <source>
        <strain evidence="2">G5G6</strain>
    </source>
</reference>
<dbReference type="SUPFAM" id="SSF88723">
    <property type="entry name" value="PIN domain-like"/>
    <property type="match status" value="1"/>
</dbReference>
<proteinExistence type="predicted"/>
<evidence type="ECO:0000313" key="2">
    <source>
        <dbReference type="EMBL" id="CAG4883963.1"/>
    </source>
</evidence>
<keyword evidence="3" id="KW-1185">Reference proteome</keyword>
<dbReference type="PANTHER" id="PTHR39664:SF2">
    <property type="entry name" value="NUCLEIC ACID-BINDING PROTEIN, CONTAINING PIN DOMAIN-RELATED"/>
    <property type="match status" value="1"/>
</dbReference>
<organism evidence="2 3">
    <name type="scientific">Georgfuchsia toluolica</name>
    <dbReference type="NCBI Taxonomy" id="424218"/>
    <lineage>
        <taxon>Bacteria</taxon>
        <taxon>Pseudomonadati</taxon>
        <taxon>Pseudomonadota</taxon>
        <taxon>Betaproteobacteria</taxon>
        <taxon>Nitrosomonadales</taxon>
        <taxon>Sterolibacteriaceae</taxon>
        <taxon>Georgfuchsia</taxon>
    </lineage>
</organism>
<name>A0A916J5S2_9PROT</name>
<evidence type="ECO:0000313" key="3">
    <source>
        <dbReference type="Proteomes" id="UP000742786"/>
    </source>
</evidence>
<dbReference type="AlphaFoldDB" id="A0A916J5S2"/>
<dbReference type="PANTHER" id="PTHR39664">
    <property type="match status" value="1"/>
</dbReference>
<protein>
    <recommendedName>
        <fullName evidence="1">PIN domain-containing protein</fullName>
    </recommendedName>
</protein>
<dbReference type="Gene3D" id="3.40.50.1010">
    <property type="entry name" value="5'-nuclease"/>
    <property type="match status" value="1"/>
</dbReference>
<dbReference type="InterPro" id="IPR029060">
    <property type="entry name" value="PIN-like_dom_sf"/>
</dbReference>
<dbReference type="InterPro" id="IPR002716">
    <property type="entry name" value="PIN_dom"/>
</dbReference>
<dbReference type="RefSeq" id="WP_220635863.1">
    <property type="nucleotide sequence ID" value="NZ_CAJQUM010000001.1"/>
</dbReference>
<dbReference type="CDD" id="cd18683">
    <property type="entry name" value="PIN_VapC-like"/>
    <property type="match status" value="1"/>
</dbReference>
<comment type="caution">
    <text evidence="2">The sequence shown here is derived from an EMBL/GenBank/DDBJ whole genome shotgun (WGS) entry which is preliminary data.</text>
</comment>
<dbReference type="Pfam" id="PF01850">
    <property type="entry name" value="PIN"/>
    <property type="match status" value="1"/>
</dbReference>
<evidence type="ECO:0000259" key="1">
    <source>
        <dbReference type="Pfam" id="PF01850"/>
    </source>
</evidence>
<sequence length="130" mass="14214">MIAVDTNVLARLLLRDDEAQYRKAVRLFGDGRDYAAPPTVILELVWVIDSYGYAREDIAIALKSLLGLPNFKPKGRAAVAMALVWYENGMGFGDALHLALSSGDETFVTFDERPTKCAVRSGLAPPVELS</sequence>
<dbReference type="EMBL" id="CAJQUM010000001">
    <property type="protein sequence ID" value="CAG4883963.1"/>
    <property type="molecule type" value="Genomic_DNA"/>
</dbReference>
<accession>A0A916J5S2</accession>
<dbReference type="Proteomes" id="UP000742786">
    <property type="component" value="Unassembled WGS sequence"/>
</dbReference>
<gene>
    <name evidence="2" type="ORF">GTOL_11846</name>
</gene>